<dbReference type="Pfam" id="PF01656">
    <property type="entry name" value="CbiA"/>
    <property type="match status" value="1"/>
</dbReference>
<comment type="similarity">
    <text evidence="2 7">Belongs to the CobB/CobQ family. CobQ subfamily.</text>
</comment>
<proteinExistence type="inferred from homology"/>
<evidence type="ECO:0000256" key="2">
    <source>
        <dbReference type="ARBA" id="ARBA00006205"/>
    </source>
</evidence>
<evidence type="ECO:0000256" key="7">
    <source>
        <dbReference type="HAMAP-Rule" id="MF_00028"/>
    </source>
</evidence>
<dbReference type="NCBIfam" id="TIGR00313">
    <property type="entry name" value="cobQ"/>
    <property type="match status" value="1"/>
</dbReference>
<dbReference type="PANTHER" id="PTHR21343:SF1">
    <property type="entry name" value="COBYRIC ACID SYNTHASE"/>
    <property type="match status" value="1"/>
</dbReference>
<dbReference type="InterPro" id="IPR004459">
    <property type="entry name" value="CobQ_synth"/>
</dbReference>
<dbReference type="SUPFAM" id="SSF52540">
    <property type="entry name" value="P-loop containing nucleoside triphosphate hydrolases"/>
    <property type="match status" value="1"/>
</dbReference>
<evidence type="ECO:0000313" key="10">
    <source>
        <dbReference type="EMBL" id="MEO3713158.1"/>
    </source>
</evidence>
<organism evidence="10 11">
    <name type="scientific">Roseateles flavus</name>
    <dbReference type="NCBI Taxonomy" id="3149041"/>
    <lineage>
        <taxon>Bacteria</taxon>
        <taxon>Pseudomonadati</taxon>
        <taxon>Pseudomonadota</taxon>
        <taxon>Betaproteobacteria</taxon>
        <taxon>Burkholderiales</taxon>
        <taxon>Sphaerotilaceae</taxon>
        <taxon>Roseateles</taxon>
    </lineage>
</organism>
<evidence type="ECO:0000256" key="3">
    <source>
        <dbReference type="ARBA" id="ARBA00019833"/>
    </source>
</evidence>
<feature type="domain" description="CobQ/CobB/MinD/ParA nucleotide binding" evidence="8">
    <location>
        <begin position="13"/>
        <end position="237"/>
    </location>
</feature>
<dbReference type="Gene3D" id="3.40.50.880">
    <property type="match status" value="1"/>
</dbReference>
<comment type="caution">
    <text evidence="10">The sequence shown here is derived from an EMBL/GenBank/DDBJ whole genome shotgun (WGS) entry which is preliminary data.</text>
</comment>
<dbReference type="PANTHER" id="PTHR21343">
    <property type="entry name" value="DETHIOBIOTIN SYNTHETASE"/>
    <property type="match status" value="1"/>
</dbReference>
<dbReference type="InterPro" id="IPR033949">
    <property type="entry name" value="CobQ_GATase1"/>
</dbReference>
<keyword evidence="4 7" id="KW-0169">Cobalamin biosynthesis</keyword>
<dbReference type="CDD" id="cd01750">
    <property type="entry name" value="GATase1_CobQ"/>
    <property type="match status" value="1"/>
</dbReference>
<evidence type="ECO:0000259" key="8">
    <source>
        <dbReference type="Pfam" id="PF01656"/>
    </source>
</evidence>
<dbReference type="Gene3D" id="3.40.50.300">
    <property type="entry name" value="P-loop containing nucleotide triphosphate hydrolases"/>
    <property type="match status" value="1"/>
</dbReference>
<evidence type="ECO:0000256" key="5">
    <source>
        <dbReference type="ARBA" id="ARBA00022962"/>
    </source>
</evidence>
<dbReference type="InterPro" id="IPR029062">
    <property type="entry name" value="Class_I_gatase-like"/>
</dbReference>
<protein>
    <recommendedName>
        <fullName evidence="3 7">Cobyric acid synthase</fullName>
    </recommendedName>
</protein>
<evidence type="ECO:0000313" key="11">
    <source>
        <dbReference type="Proteomes" id="UP001462640"/>
    </source>
</evidence>
<dbReference type="InterPro" id="IPR011698">
    <property type="entry name" value="GATase_3"/>
</dbReference>
<dbReference type="Pfam" id="PF07685">
    <property type="entry name" value="GATase_3"/>
    <property type="match status" value="1"/>
</dbReference>
<keyword evidence="11" id="KW-1185">Reference proteome</keyword>
<comment type="pathway">
    <text evidence="1 7">Cofactor biosynthesis; adenosylcobalamin biosynthesis.</text>
</comment>
<keyword evidence="5 7" id="KW-0315">Glutamine amidotransferase</keyword>
<comment type="function">
    <text evidence="6 7">Catalyzes amidations at positions B, D, E, and G on adenosylcobyrinic A,C-diamide. NH(2) groups are provided by glutamine, and one molecule of ATP is hydrogenolyzed for each amidation.</text>
</comment>
<feature type="active site" evidence="7">
    <location>
        <position position="445"/>
    </location>
</feature>
<evidence type="ECO:0000256" key="6">
    <source>
        <dbReference type="ARBA" id="ARBA00025166"/>
    </source>
</evidence>
<dbReference type="InterPro" id="IPR002586">
    <property type="entry name" value="CobQ/CobB/MinD/ParA_Nub-bd_dom"/>
</dbReference>
<sequence length="493" mass="53590">MPLNDKNRRARAVMVLGTTSGAGKSFLATALCRWYARQGFKVAPYKAQNMSNNARVVPGLNGHMGEIGSAQYFQALAARCRPEVRMNPVLLKPEADTASQVIVLGEVDEALSRAPWRERSELLWPHARAALHELMDENEVVVIEGAGSPAEINLHASDYVNMRTAREVQAACLLATDIDRGGAFAHLYGTHQLLPPEERALFRGYVLNRFRGDARLLAPGPEMLQQLTGVPTMAVLPMWRHHGLPEEDGVFDEQATGQGLRIAIVAYPRLSNLDEFQPLRQVPGVQLVWARDARTLQSADWIILPGSKAVAADLAWLREQRLDAAIAAHAAAGKPLMGICGGLQMLGETLVDPHGIDGNAPGLGLLPLVTRFEREKLLRPAALSFAKAMASPWSALQGLDLEGYEIHHGRTVQHPSLGAAQEILHERDASVVGWQQANVLGLYAHGLFEQPALLKALFGVDAGGLEPVFEGLADYVDRHFAPGALMQLLEPSA</sequence>
<evidence type="ECO:0000256" key="4">
    <source>
        <dbReference type="ARBA" id="ARBA00022573"/>
    </source>
</evidence>
<accession>A0ABV0GDM3</accession>
<name>A0ABV0GDM3_9BURK</name>
<dbReference type="EMBL" id="JBDPZC010000004">
    <property type="protein sequence ID" value="MEO3713158.1"/>
    <property type="molecule type" value="Genomic_DNA"/>
</dbReference>
<dbReference type="PROSITE" id="PS51274">
    <property type="entry name" value="GATASE_COBBQ"/>
    <property type="match status" value="1"/>
</dbReference>
<feature type="domain" description="CobB/CobQ-like glutamine amidotransferase" evidence="9">
    <location>
        <begin position="261"/>
        <end position="451"/>
    </location>
</feature>
<dbReference type="NCBIfam" id="NF001989">
    <property type="entry name" value="PRK00784.1"/>
    <property type="match status" value="1"/>
</dbReference>
<gene>
    <name evidence="7" type="primary">cobQ</name>
    <name evidence="10" type="ORF">ABDJ40_10320</name>
</gene>
<dbReference type="InterPro" id="IPR027417">
    <property type="entry name" value="P-loop_NTPase"/>
</dbReference>
<feature type="active site" description="Nucleophile" evidence="7">
    <location>
        <position position="340"/>
    </location>
</feature>
<dbReference type="SUPFAM" id="SSF52317">
    <property type="entry name" value="Class I glutamine amidotransferase-like"/>
    <property type="match status" value="1"/>
</dbReference>
<reference evidence="10 11" key="1">
    <citation type="submission" date="2024-05" db="EMBL/GenBank/DDBJ databases">
        <title>Roseateles sp. 2.12 16S ribosomal RNA gene Genome sequencing and assembly.</title>
        <authorList>
            <person name="Woo H."/>
        </authorList>
    </citation>
    <scope>NUCLEOTIDE SEQUENCE [LARGE SCALE GENOMIC DNA]</scope>
    <source>
        <strain evidence="10 11">2.12</strain>
    </source>
</reference>
<dbReference type="HAMAP" id="MF_00028">
    <property type="entry name" value="CobQ"/>
    <property type="match status" value="1"/>
</dbReference>
<evidence type="ECO:0000259" key="9">
    <source>
        <dbReference type="Pfam" id="PF07685"/>
    </source>
</evidence>
<dbReference type="RefSeq" id="WP_347609350.1">
    <property type="nucleotide sequence ID" value="NZ_JBDPZC010000004.1"/>
</dbReference>
<dbReference type="Proteomes" id="UP001462640">
    <property type="component" value="Unassembled WGS sequence"/>
</dbReference>
<evidence type="ECO:0000256" key="1">
    <source>
        <dbReference type="ARBA" id="ARBA00004953"/>
    </source>
</evidence>